<gene>
    <name evidence="5" type="ORF">EX30DRAFT_333148</name>
</gene>
<dbReference type="Pfam" id="PF25137">
    <property type="entry name" value="ADH_Fe_C"/>
    <property type="match status" value="1"/>
</dbReference>
<dbReference type="OrthoDB" id="3360544at2759"/>
<feature type="domain" description="Fe-containing alcohol dehydrogenase-like C-terminal" evidence="4">
    <location>
        <begin position="168"/>
        <end position="352"/>
    </location>
</feature>
<evidence type="ECO:0000259" key="3">
    <source>
        <dbReference type="Pfam" id="PF00465"/>
    </source>
</evidence>
<sequence>MEPFVYTVNPSRVVFGSGTLKQLPRELQRLSLTSPLILCTPQQTSQANAVASLLRDASIAPAGLFEKATMHTPTNVTAEAQSQLASLAADSLISIGGGSTIGLGKALSIRTGLHHICIPTTYAGSEMTPILGETEDGRKTTRSDPKILPGTVIYDVDLTMTLPTGMSATSGVNAIAHAVEAAYAVNRNPITTLLAVEGIRALAESLPVIVKDTANREAREKALYGAWLCGACLGTVGMSLHHKLCHTLGGSFNLPHAQTHTIVLPHALAYNLPSLSEEVRLKLGRAFPGADGDAVKGLNELLEKLGVERSLKAYGLKEEDVERASEIAMEREYPNPRKLVKEEIREVIRRAWAGEPARADL</sequence>
<organism evidence="5 6">
    <name type="scientific">Ascodesmis nigricans</name>
    <dbReference type="NCBI Taxonomy" id="341454"/>
    <lineage>
        <taxon>Eukaryota</taxon>
        <taxon>Fungi</taxon>
        <taxon>Dikarya</taxon>
        <taxon>Ascomycota</taxon>
        <taxon>Pezizomycotina</taxon>
        <taxon>Pezizomycetes</taxon>
        <taxon>Pezizales</taxon>
        <taxon>Ascodesmidaceae</taxon>
        <taxon>Ascodesmis</taxon>
    </lineage>
</organism>
<dbReference type="InterPro" id="IPR039697">
    <property type="entry name" value="Alcohol_dehydrogenase_Fe"/>
</dbReference>
<evidence type="ECO:0000313" key="5">
    <source>
        <dbReference type="EMBL" id="TGZ79610.1"/>
    </source>
</evidence>
<dbReference type="InterPro" id="IPR001670">
    <property type="entry name" value="ADH_Fe/GldA"/>
</dbReference>
<dbReference type="InParanoid" id="A0A4S2MT15"/>
<dbReference type="GO" id="GO:0046872">
    <property type="term" value="F:metal ion binding"/>
    <property type="evidence" value="ECO:0007669"/>
    <property type="project" value="InterPro"/>
</dbReference>
<dbReference type="Proteomes" id="UP000298138">
    <property type="component" value="Unassembled WGS sequence"/>
</dbReference>
<dbReference type="CDD" id="cd08177">
    <property type="entry name" value="MAR"/>
    <property type="match status" value="1"/>
</dbReference>
<keyword evidence="1" id="KW-0560">Oxidoreductase</keyword>
<dbReference type="Pfam" id="PF00465">
    <property type="entry name" value="Fe-ADH"/>
    <property type="match status" value="1"/>
</dbReference>
<dbReference type="PANTHER" id="PTHR11496">
    <property type="entry name" value="ALCOHOL DEHYDROGENASE"/>
    <property type="match status" value="1"/>
</dbReference>
<dbReference type="InterPro" id="IPR056798">
    <property type="entry name" value="ADH_Fe_C"/>
</dbReference>
<dbReference type="PANTHER" id="PTHR11496:SF105">
    <property type="entry name" value="REDUCTASE, PUTATIVE (AFU_ORTHOLOGUE AFUA_6G07090)-RELATED"/>
    <property type="match status" value="1"/>
</dbReference>
<keyword evidence="6" id="KW-1185">Reference proteome</keyword>
<dbReference type="Gene3D" id="1.20.1090.10">
    <property type="entry name" value="Dehydroquinate synthase-like - alpha domain"/>
    <property type="match status" value="1"/>
</dbReference>
<evidence type="ECO:0000313" key="6">
    <source>
        <dbReference type="Proteomes" id="UP000298138"/>
    </source>
</evidence>
<dbReference type="Gene3D" id="3.40.50.1970">
    <property type="match status" value="1"/>
</dbReference>
<reference evidence="5 6" key="1">
    <citation type="submission" date="2019-04" db="EMBL/GenBank/DDBJ databases">
        <title>Comparative genomics and transcriptomics to analyze fruiting body development in filamentous ascomycetes.</title>
        <authorList>
            <consortium name="DOE Joint Genome Institute"/>
            <person name="Lutkenhaus R."/>
            <person name="Traeger S."/>
            <person name="Breuer J."/>
            <person name="Kuo A."/>
            <person name="Lipzen A."/>
            <person name="Pangilinan J."/>
            <person name="Dilworth D."/>
            <person name="Sandor L."/>
            <person name="Poggeler S."/>
            <person name="Barry K."/>
            <person name="Grigoriev I.V."/>
            <person name="Nowrousian M."/>
        </authorList>
    </citation>
    <scope>NUCLEOTIDE SEQUENCE [LARGE SCALE GENOMIC DNA]</scope>
    <source>
        <strain evidence="5 6">CBS 389.68</strain>
    </source>
</reference>
<dbReference type="AlphaFoldDB" id="A0A4S2MT15"/>
<dbReference type="GO" id="GO:0004022">
    <property type="term" value="F:alcohol dehydrogenase (NAD+) activity"/>
    <property type="evidence" value="ECO:0007669"/>
    <property type="project" value="TreeGrafter"/>
</dbReference>
<dbReference type="SUPFAM" id="SSF56796">
    <property type="entry name" value="Dehydroquinate synthase-like"/>
    <property type="match status" value="1"/>
</dbReference>
<evidence type="ECO:0000256" key="1">
    <source>
        <dbReference type="ARBA" id="ARBA00023002"/>
    </source>
</evidence>
<protein>
    <submittedName>
        <fullName evidence="5">Maleylacetate reductase</fullName>
    </submittedName>
</protein>
<evidence type="ECO:0000259" key="4">
    <source>
        <dbReference type="Pfam" id="PF25137"/>
    </source>
</evidence>
<evidence type="ECO:0000256" key="2">
    <source>
        <dbReference type="ARBA" id="ARBA00023027"/>
    </source>
</evidence>
<dbReference type="GO" id="GO:0018506">
    <property type="term" value="F:maleylacetate reductase activity"/>
    <property type="evidence" value="ECO:0007669"/>
    <property type="project" value="InterPro"/>
</dbReference>
<feature type="domain" description="Alcohol dehydrogenase iron-type/glycerol dehydrogenase GldA" evidence="3">
    <location>
        <begin position="10"/>
        <end position="155"/>
    </location>
</feature>
<proteinExistence type="predicted"/>
<dbReference type="EMBL" id="ML220130">
    <property type="protein sequence ID" value="TGZ79610.1"/>
    <property type="molecule type" value="Genomic_DNA"/>
</dbReference>
<name>A0A4S2MT15_9PEZI</name>
<dbReference type="GO" id="GO:0005739">
    <property type="term" value="C:mitochondrion"/>
    <property type="evidence" value="ECO:0007669"/>
    <property type="project" value="TreeGrafter"/>
</dbReference>
<dbReference type="FunCoup" id="A0A4S2MT15">
    <property type="interactions" value="540"/>
</dbReference>
<dbReference type="STRING" id="341454.A0A4S2MT15"/>
<keyword evidence="2" id="KW-0520">NAD</keyword>
<dbReference type="InterPro" id="IPR034786">
    <property type="entry name" value="MAR"/>
</dbReference>
<accession>A0A4S2MT15</accession>